<evidence type="ECO:0008006" key="3">
    <source>
        <dbReference type="Google" id="ProtNLM"/>
    </source>
</evidence>
<dbReference type="AlphaFoldDB" id="A0AAV5MDZ9"/>
<sequence>MLYAIHKWKFWKVRAYFENNPDAISTIFENGQTVLHVAITAGRLRIAKELITSTSIENIQHLETQDKSGNTALSFAAGSGMMEIAKCLIEKNNKLLTIPDAHDKLPVQLACRAGLEDMTRYLYSNTPSECLDGAYGFHLLEECITKKMFDIAFKLLSYFPKFAIYKFFKDSSIPIISTLAQTPPPFFKGKQLAFWGRWLYNSGPLVSILPKFLTRHIYELKLMDENAQNKVTCLILIYFPANSYNLTTEHQSIYRENQK</sequence>
<organism evidence="1 2">
    <name type="scientific">Rubroshorea leprosula</name>
    <dbReference type="NCBI Taxonomy" id="152421"/>
    <lineage>
        <taxon>Eukaryota</taxon>
        <taxon>Viridiplantae</taxon>
        <taxon>Streptophyta</taxon>
        <taxon>Embryophyta</taxon>
        <taxon>Tracheophyta</taxon>
        <taxon>Spermatophyta</taxon>
        <taxon>Magnoliopsida</taxon>
        <taxon>eudicotyledons</taxon>
        <taxon>Gunneridae</taxon>
        <taxon>Pentapetalae</taxon>
        <taxon>rosids</taxon>
        <taxon>malvids</taxon>
        <taxon>Malvales</taxon>
        <taxon>Dipterocarpaceae</taxon>
        <taxon>Rubroshorea</taxon>
    </lineage>
</organism>
<dbReference type="SMART" id="SM00248">
    <property type="entry name" value="ANK"/>
    <property type="match status" value="4"/>
</dbReference>
<gene>
    <name evidence="1" type="ORF">SLEP1_g54861</name>
</gene>
<dbReference type="InterPro" id="IPR002110">
    <property type="entry name" value="Ankyrin_rpt"/>
</dbReference>
<keyword evidence="2" id="KW-1185">Reference proteome</keyword>
<reference evidence="1 2" key="1">
    <citation type="journal article" date="2021" name="Commun. Biol.">
        <title>The genome of Shorea leprosula (Dipterocarpaceae) highlights the ecological relevance of drought in aseasonal tropical rainforests.</title>
        <authorList>
            <person name="Ng K.K.S."/>
            <person name="Kobayashi M.J."/>
            <person name="Fawcett J.A."/>
            <person name="Hatakeyama M."/>
            <person name="Paape T."/>
            <person name="Ng C.H."/>
            <person name="Ang C.C."/>
            <person name="Tnah L.H."/>
            <person name="Lee C.T."/>
            <person name="Nishiyama T."/>
            <person name="Sese J."/>
            <person name="O'Brien M.J."/>
            <person name="Copetti D."/>
            <person name="Mohd Noor M.I."/>
            <person name="Ong R.C."/>
            <person name="Putra M."/>
            <person name="Sireger I.Z."/>
            <person name="Indrioko S."/>
            <person name="Kosugi Y."/>
            <person name="Izuno A."/>
            <person name="Isagi Y."/>
            <person name="Lee S.L."/>
            <person name="Shimizu K.K."/>
        </authorList>
    </citation>
    <scope>NUCLEOTIDE SEQUENCE [LARGE SCALE GENOMIC DNA]</scope>
    <source>
        <strain evidence="1">214</strain>
    </source>
</reference>
<dbReference type="PANTHER" id="PTHR24121">
    <property type="entry name" value="NO MECHANORECEPTOR POTENTIAL C, ISOFORM D-RELATED"/>
    <property type="match status" value="1"/>
</dbReference>
<dbReference type="Pfam" id="PF12796">
    <property type="entry name" value="Ank_2"/>
    <property type="match status" value="1"/>
</dbReference>
<dbReference type="SUPFAM" id="SSF48403">
    <property type="entry name" value="Ankyrin repeat"/>
    <property type="match status" value="1"/>
</dbReference>
<name>A0AAV5MDZ9_9ROSI</name>
<evidence type="ECO:0000313" key="2">
    <source>
        <dbReference type="Proteomes" id="UP001054252"/>
    </source>
</evidence>
<dbReference type="Gene3D" id="1.25.40.20">
    <property type="entry name" value="Ankyrin repeat-containing domain"/>
    <property type="match status" value="1"/>
</dbReference>
<dbReference type="PANTHER" id="PTHR24121:SF16">
    <property type="entry name" value="NON-SPECIFIC SERINE_THREONINE PROTEIN KINASE"/>
    <property type="match status" value="1"/>
</dbReference>
<dbReference type="InterPro" id="IPR036770">
    <property type="entry name" value="Ankyrin_rpt-contain_sf"/>
</dbReference>
<comment type="caution">
    <text evidence="1">The sequence shown here is derived from an EMBL/GenBank/DDBJ whole genome shotgun (WGS) entry which is preliminary data.</text>
</comment>
<evidence type="ECO:0000313" key="1">
    <source>
        <dbReference type="EMBL" id="GKV48020.1"/>
    </source>
</evidence>
<accession>A0AAV5MDZ9</accession>
<dbReference type="EMBL" id="BPVZ01000244">
    <property type="protein sequence ID" value="GKV48020.1"/>
    <property type="molecule type" value="Genomic_DNA"/>
</dbReference>
<proteinExistence type="predicted"/>
<dbReference type="Proteomes" id="UP001054252">
    <property type="component" value="Unassembled WGS sequence"/>
</dbReference>
<protein>
    <recommendedName>
        <fullName evidence="3">Ankyrin repeat protein</fullName>
    </recommendedName>
</protein>